<accession>A0A8S5M024</accession>
<organism evidence="1">
    <name type="scientific">Siphoviridae sp. ctuvC1</name>
    <dbReference type="NCBI Taxonomy" id="2826507"/>
    <lineage>
        <taxon>Viruses</taxon>
        <taxon>Duplodnaviria</taxon>
        <taxon>Heunggongvirae</taxon>
        <taxon>Uroviricota</taxon>
        <taxon>Caudoviricetes</taxon>
    </lineage>
</organism>
<evidence type="ECO:0000313" key="1">
    <source>
        <dbReference type="EMBL" id="DAD75480.1"/>
    </source>
</evidence>
<proteinExistence type="predicted"/>
<reference evidence="1" key="1">
    <citation type="journal article" date="2021" name="Proc. Natl. Acad. Sci. U.S.A.">
        <title>A Catalog of Tens of Thousands of Viruses from Human Metagenomes Reveals Hidden Associations with Chronic Diseases.</title>
        <authorList>
            <person name="Tisza M.J."/>
            <person name="Buck C.B."/>
        </authorList>
    </citation>
    <scope>NUCLEOTIDE SEQUENCE</scope>
    <source>
        <strain evidence="1">CtuvC1</strain>
    </source>
</reference>
<name>A0A8S5M024_9CAUD</name>
<sequence length="124" mass="14083">MKVVVKDWFFNKMQDEACGVHLIHTAVQVIDETAKDYKLEIIATTYDGEFETTKAMWCPKSCTMTEEEYKADEQAQADRFQAGCEAYEKLLTFAKDNGVKGVRKGMRKATILARLEDAGLQYIA</sequence>
<protein>
    <submittedName>
        <fullName evidence="1">Uncharacterized protein</fullName>
    </submittedName>
</protein>
<dbReference type="EMBL" id="BK014784">
    <property type="protein sequence ID" value="DAD75480.1"/>
    <property type="molecule type" value="Genomic_DNA"/>
</dbReference>